<dbReference type="InterPro" id="IPR021122">
    <property type="entry name" value="RNA_ligase_dom_REL/Rnl2"/>
</dbReference>
<dbReference type="Gene3D" id="3.30.470.30">
    <property type="entry name" value="DNA ligase/mRNA capping enzyme"/>
    <property type="match status" value="1"/>
</dbReference>
<sequence length="338" mass="38514">MAKFYPFPSIHQFKDNVRAVKETTTFTGCDENGKPQYDHAKPLPIENYIGFVKVHGTNAGIGYDPMTKTLWAQSRNHVLSDKSDNCGFHTFVMKNKDFLSCVLSQLSEDDKPIVAYGEWFGAGIQNNVAVATLQKRLMIFAVKIVDNSADSRWLGKDVIELFCSPEHFIWNVYTFPTYKITIDYNNLQIAQTTLDKTTYQVEKECPVGKYFGINGIGEGVVWYNEKYGRFKTKGNEHSSSKAITPASANNEKLASIIDFVEYAVTENRLNQGIEQVFTIYGERPDIKQTRKFITWITNDVFKEESGTLTENNLIPEDVEKAVANKAREWFTLFIKKLV</sequence>
<proteinExistence type="predicted"/>
<dbReference type="Pfam" id="PF09414">
    <property type="entry name" value="RNA_ligase"/>
    <property type="match status" value="1"/>
</dbReference>
<organism evidence="2">
    <name type="scientific">viral metagenome</name>
    <dbReference type="NCBI Taxonomy" id="1070528"/>
    <lineage>
        <taxon>unclassified sequences</taxon>
        <taxon>metagenomes</taxon>
        <taxon>organismal metagenomes</taxon>
    </lineage>
</organism>
<protein>
    <recommendedName>
        <fullName evidence="1">RNA ligase domain-containing protein</fullName>
    </recommendedName>
</protein>
<evidence type="ECO:0000259" key="1">
    <source>
        <dbReference type="Pfam" id="PF09414"/>
    </source>
</evidence>
<dbReference type="AlphaFoldDB" id="A0A6C0HI17"/>
<dbReference type="SUPFAM" id="SSF56091">
    <property type="entry name" value="DNA ligase/mRNA capping enzyme, catalytic domain"/>
    <property type="match status" value="1"/>
</dbReference>
<reference evidence="2" key="1">
    <citation type="journal article" date="2020" name="Nature">
        <title>Giant virus diversity and host interactions through global metagenomics.</title>
        <authorList>
            <person name="Schulz F."/>
            <person name="Roux S."/>
            <person name="Paez-Espino D."/>
            <person name="Jungbluth S."/>
            <person name="Walsh D.A."/>
            <person name="Denef V.J."/>
            <person name="McMahon K.D."/>
            <person name="Konstantinidis K.T."/>
            <person name="Eloe-Fadrosh E.A."/>
            <person name="Kyrpides N.C."/>
            <person name="Woyke T."/>
        </authorList>
    </citation>
    <scope>NUCLEOTIDE SEQUENCE</scope>
    <source>
        <strain evidence="2">GVMAG-M-3300023184-101</strain>
    </source>
</reference>
<accession>A0A6C0HI17</accession>
<dbReference type="EMBL" id="MN739954">
    <property type="protein sequence ID" value="QHT79746.1"/>
    <property type="molecule type" value="Genomic_DNA"/>
</dbReference>
<name>A0A6C0HI17_9ZZZZ</name>
<feature type="domain" description="RNA ligase" evidence="1">
    <location>
        <begin position="48"/>
        <end position="228"/>
    </location>
</feature>
<evidence type="ECO:0000313" key="2">
    <source>
        <dbReference type="EMBL" id="QHT79746.1"/>
    </source>
</evidence>